<dbReference type="Pfam" id="PF06722">
    <property type="entry name" value="EryCIII-like_C"/>
    <property type="match status" value="1"/>
</dbReference>
<feature type="region of interest" description="Disordered" evidence="8">
    <location>
        <begin position="551"/>
        <end position="641"/>
    </location>
</feature>
<keyword evidence="3" id="KW-0328">Glycosyltransferase</keyword>
<dbReference type="GO" id="GO:0016906">
    <property type="term" value="F:sterol 3-beta-glucosyltransferase activity"/>
    <property type="evidence" value="ECO:0007669"/>
    <property type="project" value="UniProtKB-EC"/>
</dbReference>
<reference evidence="10" key="2">
    <citation type="submission" date="2023-02" db="EMBL/GenBank/DDBJ databases">
        <authorList>
            <consortium name="DOE Joint Genome Institute"/>
            <person name="Mondo S.J."/>
            <person name="Chang Y."/>
            <person name="Wang Y."/>
            <person name="Ahrendt S."/>
            <person name="Andreopoulos W."/>
            <person name="Barry K."/>
            <person name="Beard J."/>
            <person name="Benny G.L."/>
            <person name="Blankenship S."/>
            <person name="Bonito G."/>
            <person name="Cuomo C."/>
            <person name="Desiro A."/>
            <person name="Gervers K.A."/>
            <person name="Hundley H."/>
            <person name="Kuo A."/>
            <person name="LaButti K."/>
            <person name="Lang B.F."/>
            <person name="Lipzen A."/>
            <person name="O'Donnell K."/>
            <person name="Pangilinan J."/>
            <person name="Reynolds N."/>
            <person name="Sandor L."/>
            <person name="Smith M.W."/>
            <person name="Tsang A."/>
            <person name="Grigoriev I.V."/>
            <person name="Stajich J.E."/>
            <person name="Spatafora J.W."/>
        </authorList>
    </citation>
    <scope>NUCLEOTIDE SEQUENCE</scope>
    <source>
        <strain evidence="10">RSA 2281</strain>
    </source>
</reference>
<dbReference type="InterPro" id="IPR004276">
    <property type="entry name" value="GlycoTrans_28_N"/>
</dbReference>
<dbReference type="FunFam" id="3.40.50.2000:FF:000029">
    <property type="entry name" value="Sterol 3-beta-glucosyltransferase"/>
    <property type="match status" value="1"/>
</dbReference>
<comment type="catalytic activity">
    <reaction evidence="6">
        <text>ergosterol + UDP-alpha-D-glucose = ergosteryl 3-beta-D-glucoside + UDP + H(+)</text>
        <dbReference type="Rhea" id="RHEA:61836"/>
        <dbReference type="ChEBI" id="CHEBI:15378"/>
        <dbReference type="ChEBI" id="CHEBI:16933"/>
        <dbReference type="ChEBI" id="CHEBI:52973"/>
        <dbReference type="ChEBI" id="CHEBI:58223"/>
        <dbReference type="ChEBI" id="CHEBI:58885"/>
    </reaction>
    <physiologicalReaction direction="left-to-right" evidence="6">
        <dbReference type="Rhea" id="RHEA:61837"/>
    </physiologicalReaction>
</comment>
<dbReference type="SMART" id="SM00568">
    <property type="entry name" value="GRAM"/>
    <property type="match status" value="2"/>
</dbReference>
<dbReference type="InterPro" id="IPR011993">
    <property type="entry name" value="PH-like_dom_sf"/>
</dbReference>
<dbReference type="PROSITE" id="PS50003">
    <property type="entry name" value="PH_DOMAIN"/>
    <property type="match status" value="1"/>
</dbReference>
<dbReference type="InterPro" id="IPR002213">
    <property type="entry name" value="UDP_glucos_trans"/>
</dbReference>
<dbReference type="GO" id="GO:0016125">
    <property type="term" value="P:sterol metabolic process"/>
    <property type="evidence" value="ECO:0007669"/>
    <property type="project" value="TreeGrafter"/>
</dbReference>
<dbReference type="AlphaFoldDB" id="A0AAD5KAF4"/>
<feature type="compositionally biased region" description="Polar residues" evidence="8">
    <location>
        <begin position="574"/>
        <end position="588"/>
    </location>
</feature>
<feature type="compositionally biased region" description="Acidic residues" evidence="8">
    <location>
        <begin position="86"/>
        <end position="98"/>
    </location>
</feature>
<feature type="domain" description="PH" evidence="9">
    <location>
        <begin position="161"/>
        <end position="256"/>
    </location>
</feature>
<accession>A0AAD5KAF4</accession>
<dbReference type="CDD" id="cd03784">
    <property type="entry name" value="GT1_Gtf-like"/>
    <property type="match status" value="1"/>
</dbReference>
<dbReference type="GO" id="GO:0005975">
    <property type="term" value="P:carbohydrate metabolic process"/>
    <property type="evidence" value="ECO:0007669"/>
    <property type="project" value="InterPro"/>
</dbReference>
<evidence type="ECO:0000256" key="7">
    <source>
        <dbReference type="ARBA" id="ARBA00049453"/>
    </source>
</evidence>
<name>A0AAD5KAF4_9FUNG</name>
<feature type="compositionally biased region" description="Polar residues" evidence="8">
    <location>
        <begin position="347"/>
        <end position="358"/>
    </location>
</feature>
<evidence type="ECO:0000256" key="3">
    <source>
        <dbReference type="ARBA" id="ARBA00022676"/>
    </source>
</evidence>
<dbReference type="Gene3D" id="2.30.29.30">
    <property type="entry name" value="Pleckstrin-homology domain (PH domain)/Phosphotyrosine-binding domain (PTB)"/>
    <property type="match status" value="2"/>
</dbReference>
<feature type="compositionally biased region" description="Polar residues" evidence="8">
    <location>
        <begin position="632"/>
        <end position="641"/>
    </location>
</feature>
<evidence type="ECO:0000313" key="10">
    <source>
        <dbReference type="EMBL" id="KAI9264064.1"/>
    </source>
</evidence>
<feature type="compositionally biased region" description="Low complexity" evidence="8">
    <location>
        <begin position="410"/>
        <end position="430"/>
    </location>
</feature>
<feature type="compositionally biased region" description="Polar residues" evidence="8">
    <location>
        <begin position="484"/>
        <end position="501"/>
    </location>
</feature>
<keyword evidence="4" id="KW-0808">Transferase</keyword>
<dbReference type="SMART" id="SM00233">
    <property type="entry name" value="PH"/>
    <property type="match status" value="1"/>
</dbReference>
<dbReference type="SUPFAM" id="SSF50729">
    <property type="entry name" value="PH domain-like"/>
    <property type="match status" value="1"/>
</dbReference>
<dbReference type="InterPro" id="IPR004182">
    <property type="entry name" value="GRAM"/>
</dbReference>
<proteinExistence type="inferred from homology"/>
<organism evidence="10 11">
    <name type="scientific">Phascolomyces articulosus</name>
    <dbReference type="NCBI Taxonomy" id="60185"/>
    <lineage>
        <taxon>Eukaryota</taxon>
        <taxon>Fungi</taxon>
        <taxon>Fungi incertae sedis</taxon>
        <taxon>Mucoromycota</taxon>
        <taxon>Mucoromycotina</taxon>
        <taxon>Mucoromycetes</taxon>
        <taxon>Mucorales</taxon>
        <taxon>Lichtheimiaceae</taxon>
        <taxon>Phascolomyces</taxon>
    </lineage>
</organism>
<feature type="compositionally biased region" description="Low complexity" evidence="8">
    <location>
        <begin position="469"/>
        <end position="482"/>
    </location>
</feature>
<dbReference type="EC" id="2.4.1.173" evidence="2"/>
<comment type="similarity">
    <text evidence="1">Belongs to the glycosyltransferase 28 family.</text>
</comment>
<feature type="region of interest" description="Disordered" evidence="8">
    <location>
        <begin position="387"/>
        <end position="532"/>
    </location>
</feature>
<comment type="caution">
    <text evidence="10">The sequence shown here is derived from an EMBL/GenBank/DDBJ whole genome shotgun (WGS) entry which is preliminary data.</text>
</comment>
<dbReference type="SUPFAM" id="SSF53756">
    <property type="entry name" value="UDP-Glycosyltransferase/glycogen phosphorylase"/>
    <property type="match status" value="1"/>
</dbReference>
<gene>
    <name evidence="10" type="ORF">BDA99DRAFT_508304</name>
</gene>
<evidence type="ECO:0000256" key="4">
    <source>
        <dbReference type="ARBA" id="ARBA00022679"/>
    </source>
</evidence>
<feature type="compositionally biased region" description="Low complexity" evidence="8">
    <location>
        <begin position="551"/>
        <end position="573"/>
    </location>
</feature>
<dbReference type="EMBL" id="JAIXMP010000012">
    <property type="protein sequence ID" value="KAI9264064.1"/>
    <property type="molecule type" value="Genomic_DNA"/>
</dbReference>
<dbReference type="Proteomes" id="UP001209540">
    <property type="component" value="Unassembled WGS sequence"/>
</dbReference>
<protein>
    <recommendedName>
        <fullName evidence="2">sterol 3beta-glucosyltransferase</fullName>
        <ecNumber evidence="2">2.4.1.173</ecNumber>
    </recommendedName>
    <alternativeName>
        <fullName evidence="5">Autophagy-related protein 26</fullName>
    </alternativeName>
</protein>
<evidence type="ECO:0000256" key="6">
    <source>
        <dbReference type="ARBA" id="ARBA00047886"/>
    </source>
</evidence>
<evidence type="ECO:0000256" key="5">
    <source>
        <dbReference type="ARBA" id="ARBA00029843"/>
    </source>
</evidence>
<feature type="compositionally biased region" description="Polar residues" evidence="8">
    <location>
        <begin position="442"/>
        <end position="452"/>
    </location>
</feature>
<dbReference type="PANTHER" id="PTHR48050">
    <property type="entry name" value="STEROL 3-BETA-GLUCOSYLTRANSFERASE"/>
    <property type="match status" value="1"/>
</dbReference>
<dbReference type="Pfam" id="PF03033">
    <property type="entry name" value="Glyco_transf_28"/>
    <property type="match status" value="1"/>
</dbReference>
<dbReference type="Gene3D" id="3.40.50.2000">
    <property type="entry name" value="Glycogen Phosphorylase B"/>
    <property type="match status" value="2"/>
</dbReference>
<sequence>METQSMQSDDKVITTPLVYQDADHCQGASQIHCQGTIQKNNKNKTSQDPDYLLRPFPLQREMSIECAESTIAYQKQKSITQFSEKIDDENDDGDEEDEHCSSDQEMNPAERVQQLFGLSIEERLIAEFPCYLLRLVTLPGWLYITNKSLCFYAALPRKKDNLQKTGYLFRKAHRTSPLSTRSYFQLKNNVLAWYNSAEDKYEPIGSIDLKHIMDVQDSSTRKYGFRIVGEKRNWTLAADSDVSQKEWMDELRRAIFVARNAGNSVRIVLPYSRIVKINRTFAFKFAEYIRVKLNHKNDLDNLDDEYYFSFFPDIDKAYQQIMELWNLQRKVPGVRFGDHHKDEENIEGTSSPSQDNVFNNTSGMSATMFIGALTNPASLFTNYYNNSNNKEKHRRTKSTEVPFLNNEGESSSTSRRSTFSSSTTTTTATTEDAIRKDEIPQTPMSVTLSVNSEDNKRKQRNSWSFGWLSSPPSSPVSDSPQQPETPQLSLPSPTDNTTQSPKEQRFDTNDVTKLNPAPKKKGRFRSSSTASIKQMARHTLGLSITPNISSITQQQQTPTSPSSPSENNNNQIETPSTNYTLLSSPTRTKSGRFRSSSFGGGLKKHIRTPSNSDLNDLLFSTHHHHNNNNNNIPSSPTKQSQQLQAAWIDSQYHDILLQTSMPPKNIQESDNDESQKKVAEHKLHKTFPMLGDSEKVVGAFSSALWRTLPYYGRLYYTLNYICFYSKVLAGRQKLVIPIADINAVRRLKSRGYYLLHSIGLVAKDMQEEIYLEFSSVDIRDACYALLYILINEKKTDEELAGRPRSIKMSEILATSTEHVMPPLEYSGPPILSSSPKIESFQQPSLPKMNMHITCLTIGSRGDVQPYIALCKQLQRDGHRCRIASHSEYQTWVEGHDLEFRSIGGDPGELMKLCIDNGFLSYSFVKDGSKFFYTWFDKLLETAWEACQGTDLLIESPSAMVGIHMAEKLEIPYFRSMPFPWTRTTRFPHPFAMQNYTSGRLLYNDMTYVMIDIALWTGTSKAINRFRRKTLELPPTTREKLELWNVPHIYSFSPSVLPPPKDWPDFIHCTGYWFLDNPDTSWTPSDHLLQFLNRQQDTRPIVYIGFGSIIVPDPKAMSQIIVEAVEQANVRAIVCKGWSSRSVNHQEDKRQVENENKNASDILENHSNILNLDSVPHDWLFPQIQGVVHHGGAGTTAAGLRAGLPTIIKPFFGDQRFWGQRIEELNVGVCISKLTTEKLSEALLEITQNSVIISKAKALGVTIRQVKF</sequence>
<dbReference type="Pfam" id="PF02893">
    <property type="entry name" value="GRAM"/>
    <property type="match status" value="2"/>
</dbReference>
<dbReference type="PANTHER" id="PTHR48050:SF25">
    <property type="entry name" value="STEROL 3-BETA-GLUCOSYLTRANSFERASE"/>
    <property type="match status" value="1"/>
</dbReference>
<dbReference type="FunFam" id="3.40.50.2000:FF:000009">
    <property type="entry name" value="Sterol 3-beta-glucosyltransferase UGT80A2"/>
    <property type="match status" value="1"/>
</dbReference>
<evidence type="ECO:0000313" key="11">
    <source>
        <dbReference type="Proteomes" id="UP001209540"/>
    </source>
</evidence>
<comment type="catalytic activity">
    <reaction evidence="7">
        <text>a sterol + UDP-alpha-D-glucose = a sterol 3-beta-D-glucoside + UDP + H(+)</text>
        <dbReference type="Rhea" id="RHEA:22724"/>
        <dbReference type="ChEBI" id="CHEBI:15378"/>
        <dbReference type="ChEBI" id="CHEBI:15889"/>
        <dbReference type="ChEBI" id="CHEBI:37424"/>
        <dbReference type="ChEBI" id="CHEBI:58223"/>
        <dbReference type="ChEBI" id="CHEBI:58885"/>
        <dbReference type="EC" id="2.4.1.173"/>
    </reaction>
    <physiologicalReaction direction="left-to-right" evidence="7">
        <dbReference type="Rhea" id="RHEA:22725"/>
    </physiologicalReaction>
</comment>
<dbReference type="Pfam" id="PF00169">
    <property type="entry name" value="PH"/>
    <property type="match status" value="1"/>
</dbReference>
<reference evidence="10" key="1">
    <citation type="journal article" date="2022" name="IScience">
        <title>Evolution of zygomycete secretomes and the origins of terrestrial fungal ecologies.</title>
        <authorList>
            <person name="Chang Y."/>
            <person name="Wang Y."/>
            <person name="Mondo S."/>
            <person name="Ahrendt S."/>
            <person name="Andreopoulos W."/>
            <person name="Barry K."/>
            <person name="Beard J."/>
            <person name="Benny G.L."/>
            <person name="Blankenship S."/>
            <person name="Bonito G."/>
            <person name="Cuomo C."/>
            <person name="Desiro A."/>
            <person name="Gervers K.A."/>
            <person name="Hundley H."/>
            <person name="Kuo A."/>
            <person name="LaButti K."/>
            <person name="Lang B.F."/>
            <person name="Lipzen A."/>
            <person name="O'Donnell K."/>
            <person name="Pangilinan J."/>
            <person name="Reynolds N."/>
            <person name="Sandor L."/>
            <person name="Smith M.E."/>
            <person name="Tsang A."/>
            <person name="Grigoriev I.V."/>
            <person name="Stajich J.E."/>
            <person name="Spatafora J.W."/>
        </authorList>
    </citation>
    <scope>NUCLEOTIDE SEQUENCE</scope>
    <source>
        <strain evidence="10">RSA 2281</strain>
    </source>
</reference>
<dbReference type="InterPro" id="IPR010610">
    <property type="entry name" value="EryCIII-like_C"/>
</dbReference>
<evidence type="ECO:0000256" key="8">
    <source>
        <dbReference type="SAM" id="MobiDB-lite"/>
    </source>
</evidence>
<dbReference type="InterPro" id="IPR050426">
    <property type="entry name" value="Glycosyltransferase_28"/>
</dbReference>
<feature type="region of interest" description="Disordered" evidence="8">
    <location>
        <begin position="338"/>
        <end position="358"/>
    </location>
</feature>
<evidence type="ECO:0000256" key="2">
    <source>
        <dbReference type="ARBA" id="ARBA00012650"/>
    </source>
</evidence>
<keyword evidence="11" id="KW-1185">Reference proteome</keyword>
<dbReference type="InterPro" id="IPR001849">
    <property type="entry name" value="PH_domain"/>
</dbReference>
<feature type="region of interest" description="Disordered" evidence="8">
    <location>
        <begin position="86"/>
        <end position="106"/>
    </location>
</feature>
<evidence type="ECO:0000256" key="1">
    <source>
        <dbReference type="ARBA" id="ARBA00006962"/>
    </source>
</evidence>
<evidence type="ECO:0000259" key="9">
    <source>
        <dbReference type="PROSITE" id="PS50003"/>
    </source>
</evidence>